<evidence type="ECO:0000256" key="3">
    <source>
        <dbReference type="ARBA" id="ARBA00022771"/>
    </source>
</evidence>
<dbReference type="PROSITE" id="PS00344">
    <property type="entry name" value="GATA_ZN_FINGER_1"/>
    <property type="match status" value="1"/>
</dbReference>
<evidence type="ECO:0000256" key="8">
    <source>
        <dbReference type="ARBA" id="ARBA00023242"/>
    </source>
</evidence>
<comment type="similarity">
    <text evidence="9">Belongs to the type IV zinc-finger family. Class B subfamily.</text>
</comment>
<dbReference type="PROSITE" id="PS50114">
    <property type="entry name" value="GATA_ZN_FINGER_2"/>
    <property type="match status" value="1"/>
</dbReference>
<dbReference type="SMART" id="SM00401">
    <property type="entry name" value="ZnF_GATA"/>
    <property type="match status" value="1"/>
</dbReference>
<dbReference type="PANTHER" id="PTHR47255">
    <property type="entry name" value="GATA TRANSCRIPTION FACTOR 22-RELATED"/>
    <property type="match status" value="1"/>
</dbReference>
<evidence type="ECO:0000313" key="13">
    <source>
        <dbReference type="EMBL" id="KAK3026862.1"/>
    </source>
</evidence>
<dbReference type="GO" id="GO:0000976">
    <property type="term" value="F:transcription cis-regulatory region binding"/>
    <property type="evidence" value="ECO:0007669"/>
    <property type="project" value="UniProtKB-ARBA"/>
</dbReference>
<organism evidence="13 14">
    <name type="scientific">Escallonia herrerae</name>
    <dbReference type="NCBI Taxonomy" id="1293975"/>
    <lineage>
        <taxon>Eukaryota</taxon>
        <taxon>Viridiplantae</taxon>
        <taxon>Streptophyta</taxon>
        <taxon>Embryophyta</taxon>
        <taxon>Tracheophyta</taxon>
        <taxon>Spermatophyta</taxon>
        <taxon>Magnoliopsida</taxon>
        <taxon>eudicotyledons</taxon>
        <taxon>Gunneridae</taxon>
        <taxon>Pentapetalae</taxon>
        <taxon>asterids</taxon>
        <taxon>campanulids</taxon>
        <taxon>Escalloniales</taxon>
        <taxon>Escalloniaceae</taxon>
        <taxon>Escallonia</taxon>
    </lineage>
</organism>
<evidence type="ECO:0000256" key="6">
    <source>
        <dbReference type="ARBA" id="ARBA00023125"/>
    </source>
</evidence>
<dbReference type="PANTHER" id="PTHR47255:SF13">
    <property type="entry name" value="GATA-TYPE DOMAIN-CONTAINING PROTEIN"/>
    <property type="match status" value="1"/>
</dbReference>
<evidence type="ECO:0000256" key="11">
    <source>
        <dbReference type="SAM" id="MobiDB-lite"/>
    </source>
</evidence>
<evidence type="ECO:0000256" key="5">
    <source>
        <dbReference type="ARBA" id="ARBA00023015"/>
    </source>
</evidence>
<dbReference type="InterPro" id="IPR052138">
    <property type="entry name" value="GATA_ZnFinger_Domain"/>
</dbReference>
<accession>A0AA88WFT2</accession>
<dbReference type="GO" id="GO:0006355">
    <property type="term" value="P:regulation of DNA-templated transcription"/>
    <property type="evidence" value="ECO:0007669"/>
    <property type="project" value="InterPro"/>
</dbReference>
<evidence type="ECO:0000256" key="9">
    <source>
        <dbReference type="ARBA" id="ARBA00024019"/>
    </source>
</evidence>
<dbReference type="FunFam" id="3.30.50.10:FF:000055">
    <property type="entry name" value="GATA transcription factor 21"/>
    <property type="match status" value="1"/>
</dbReference>
<evidence type="ECO:0000259" key="12">
    <source>
        <dbReference type="PROSITE" id="PS50114"/>
    </source>
</evidence>
<dbReference type="InterPro" id="IPR000679">
    <property type="entry name" value="Znf_GATA"/>
</dbReference>
<reference evidence="13" key="1">
    <citation type="submission" date="2022-12" db="EMBL/GenBank/DDBJ databases">
        <title>Draft genome assemblies for two species of Escallonia (Escalloniales).</title>
        <authorList>
            <person name="Chanderbali A."/>
            <person name="Dervinis C."/>
            <person name="Anghel I."/>
            <person name="Soltis D."/>
            <person name="Soltis P."/>
            <person name="Zapata F."/>
        </authorList>
    </citation>
    <scope>NUCLEOTIDE SEQUENCE</scope>
    <source>
        <strain evidence="13">UCBG64.0493</strain>
        <tissue evidence="13">Leaf</tissue>
    </source>
</reference>
<evidence type="ECO:0000256" key="4">
    <source>
        <dbReference type="ARBA" id="ARBA00022833"/>
    </source>
</evidence>
<dbReference type="SUPFAM" id="SSF57716">
    <property type="entry name" value="Glucocorticoid receptor-like (DNA-binding domain)"/>
    <property type="match status" value="1"/>
</dbReference>
<keyword evidence="3 10" id="KW-0863">Zinc-finger</keyword>
<evidence type="ECO:0000256" key="2">
    <source>
        <dbReference type="ARBA" id="ARBA00022723"/>
    </source>
</evidence>
<comment type="subcellular location">
    <subcellularLocation>
        <location evidence="1">Nucleus</location>
    </subcellularLocation>
</comment>
<feature type="compositionally biased region" description="Basic and acidic residues" evidence="11">
    <location>
        <begin position="44"/>
        <end position="56"/>
    </location>
</feature>
<evidence type="ECO:0000256" key="7">
    <source>
        <dbReference type="ARBA" id="ARBA00023163"/>
    </source>
</evidence>
<evidence type="ECO:0000256" key="1">
    <source>
        <dbReference type="ARBA" id="ARBA00004123"/>
    </source>
</evidence>
<dbReference type="Gene3D" id="3.30.50.10">
    <property type="entry name" value="Erythroid Transcription Factor GATA-1, subunit A"/>
    <property type="match status" value="1"/>
</dbReference>
<keyword evidence="4" id="KW-0862">Zinc</keyword>
<evidence type="ECO:0000256" key="10">
    <source>
        <dbReference type="PROSITE-ProRule" id="PRU00094"/>
    </source>
</evidence>
<keyword evidence="6" id="KW-0238">DNA-binding</keyword>
<feature type="domain" description="GATA-type" evidence="12">
    <location>
        <begin position="111"/>
        <end position="147"/>
    </location>
</feature>
<dbReference type="CDD" id="cd00202">
    <property type="entry name" value="ZnF_GATA"/>
    <property type="match status" value="1"/>
</dbReference>
<evidence type="ECO:0000313" key="14">
    <source>
        <dbReference type="Proteomes" id="UP001188597"/>
    </source>
</evidence>
<protein>
    <recommendedName>
        <fullName evidence="12">GATA-type domain-containing protein</fullName>
    </recommendedName>
</protein>
<dbReference type="Pfam" id="PF00320">
    <property type="entry name" value="GATA"/>
    <property type="match status" value="1"/>
</dbReference>
<dbReference type="GO" id="GO:0008270">
    <property type="term" value="F:zinc ion binding"/>
    <property type="evidence" value="ECO:0007669"/>
    <property type="project" value="UniProtKB-KW"/>
</dbReference>
<dbReference type="EMBL" id="JAVXUP010000482">
    <property type="protein sequence ID" value="KAK3026862.1"/>
    <property type="molecule type" value="Genomic_DNA"/>
</dbReference>
<keyword evidence="7" id="KW-0804">Transcription</keyword>
<proteinExistence type="inferred from homology"/>
<dbReference type="AlphaFoldDB" id="A0AA88WFT2"/>
<gene>
    <name evidence="13" type="ORF">RJ639_041989</name>
</gene>
<keyword evidence="8" id="KW-0539">Nucleus</keyword>
<sequence length="266" mass="29471">MVKSRYMGHVPIVVDSYDTPVIPFSSVDQRAPDDSSGCEMSVCKGEDGDERKSEDDSMKWMCSKMRVMRKMISSNCSGTDHKPARIVQKKFNYSQGQDSNRRQVSSVYNSNDTVRVCSDCNTTKTPLWRGGPQGPKSLCNACGIRQRKARRAMAAAAAATSGAGMGTETCTSSKVHNKEKKPRTSYIKKHKKHNKSQDFSRSRKKLSFEDFALNLSGNSAFRQVFPQDEEEAAILLMALSCGLLHITQLTKEEYVVAGGFKAKVST</sequence>
<name>A0AA88WFT2_9ASTE</name>
<keyword evidence="5" id="KW-0805">Transcription regulation</keyword>
<comment type="caution">
    <text evidence="13">The sequence shown here is derived from an EMBL/GenBank/DDBJ whole genome shotgun (WGS) entry which is preliminary data.</text>
</comment>
<dbReference type="InterPro" id="IPR013088">
    <property type="entry name" value="Znf_NHR/GATA"/>
</dbReference>
<feature type="region of interest" description="Disordered" evidence="11">
    <location>
        <begin position="26"/>
        <end position="56"/>
    </location>
</feature>
<dbReference type="GO" id="GO:0005634">
    <property type="term" value="C:nucleus"/>
    <property type="evidence" value="ECO:0007669"/>
    <property type="project" value="UniProtKB-SubCell"/>
</dbReference>
<keyword evidence="2" id="KW-0479">Metal-binding</keyword>
<dbReference type="Proteomes" id="UP001188597">
    <property type="component" value="Unassembled WGS sequence"/>
</dbReference>
<keyword evidence="14" id="KW-1185">Reference proteome</keyword>